<keyword evidence="4" id="KW-1185">Reference proteome</keyword>
<dbReference type="CDD" id="cd01147">
    <property type="entry name" value="HemV-2"/>
    <property type="match status" value="1"/>
</dbReference>
<keyword evidence="1" id="KW-0732">Signal</keyword>
<feature type="domain" description="Fe/B12 periplasmic-binding" evidence="2">
    <location>
        <begin position="41"/>
        <end position="323"/>
    </location>
</feature>
<dbReference type="EMBL" id="CAAHFH010000001">
    <property type="protein sequence ID" value="VGO19942.1"/>
    <property type="molecule type" value="Genomic_DNA"/>
</dbReference>
<evidence type="ECO:0000313" key="4">
    <source>
        <dbReference type="Proteomes" id="UP000346198"/>
    </source>
</evidence>
<organism evidence="3 4">
    <name type="scientific">Pontiella sulfatireligans</name>
    <dbReference type="NCBI Taxonomy" id="2750658"/>
    <lineage>
        <taxon>Bacteria</taxon>
        <taxon>Pseudomonadati</taxon>
        <taxon>Kiritimatiellota</taxon>
        <taxon>Kiritimatiellia</taxon>
        <taxon>Kiritimatiellales</taxon>
        <taxon>Pontiellaceae</taxon>
        <taxon>Pontiella</taxon>
    </lineage>
</organism>
<dbReference type="PANTHER" id="PTHR30535">
    <property type="entry name" value="VITAMIN B12-BINDING PROTEIN"/>
    <property type="match status" value="1"/>
</dbReference>
<dbReference type="PANTHER" id="PTHR30535:SF34">
    <property type="entry name" value="MOLYBDATE-BINDING PROTEIN MOLA"/>
    <property type="match status" value="1"/>
</dbReference>
<gene>
    <name evidence="3" type="ORF">SCARR_02002</name>
</gene>
<accession>A0A6C2UIA0</accession>
<reference evidence="3 4" key="1">
    <citation type="submission" date="2019-04" db="EMBL/GenBank/DDBJ databases">
        <authorList>
            <person name="Van Vliet M D."/>
        </authorList>
    </citation>
    <scope>NUCLEOTIDE SEQUENCE [LARGE SCALE GENOMIC DNA]</scope>
    <source>
        <strain evidence="3 4">F21</strain>
    </source>
</reference>
<feature type="signal peptide" evidence="1">
    <location>
        <begin position="1"/>
        <end position="22"/>
    </location>
</feature>
<sequence length="364" mass="39979">MKPMVLFLYMICTVLLCTAAAARPIIDASGRTVQVPEHVERVICSGPGCLRLLTYLRSQQMAVAVDSAELSCNTFDARPYAIANPQFKKLPLFGEFRGNDNPELILSLTPQPQVIFKTYAGMGHDPAELQKKTGIPVVVLDYGNLTDARFRFFASLDIMAGVIGKKEQSDAVKAFLGNQIADLTTRCGHISAEQAPSVFIGGVAYKGQHGFQSTEPAYPPFVFINAWNPANDKTAATTGLRVSNIAKEKILEWDPDFLFLDLSSLQSEARALNELKNDPVYKVLTAVRSGRVYGVLPYNSYTINYGSALANAYYIGKTLYPDRFEDIDPAEKADAIYTFLVGEPVFSGMNQCVGNHAFNSMSLR</sequence>
<dbReference type="RefSeq" id="WP_136061402.1">
    <property type="nucleotide sequence ID" value="NZ_CAAHFH010000001.1"/>
</dbReference>
<dbReference type="AlphaFoldDB" id="A0A6C2UIA0"/>
<feature type="chain" id="PRO_5025520530" description="Fe/B12 periplasmic-binding domain-containing protein" evidence="1">
    <location>
        <begin position="23"/>
        <end position="364"/>
    </location>
</feature>
<dbReference type="Proteomes" id="UP000346198">
    <property type="component" value="Unassembled WGS sequence"/>
</dbReference>
<dbReference type="Pfam" id="PF01497">
    <property type="entry name" value="Peripla_BP_2"/>
    <property type="match status" value="1"/>
</dbReference>
<dbReference type="PROSITE" id="PS50983">
    <property type="entry name" value="FE_B12_PBP"/>
    <property type="match status" value="1"/>
</dbReference>
<evidence type="ECO:0000313" key="3">
    <source>
        <dbReference type="EMBL" id="VGO19942.1"/>
    </source>
</evidence>
<dbReference type="Gene3D" id="3.40.50.1980">
    <property type="entry name" value="Nitrogenase molybdenum iron protein domain"/>
    <property type="match status" value="2"/>
</dbReference>
<dbReference type="SUPFAM" id="SSF53807">
    <property type="entry name" value="Helical backbone' metal receptor"/>
    <property type="match status" value="1"/>
</dbReference>
<protein>
    <recommendedName>
        <fullName evidence="2">Fe/B12 periplasmic-binding domain-containing protein</fullName>
    </recommendedName>
</protein>
<evidence type="ECO:0000256" key="1">
    <source>
        <dbReference type="SAM" id="SignalP"/>
    </source>
</evidence>
<dbReference type="InterPro" id="IPR050902">
    <property type="entry name" value="ABC_Transporter_SBP"/>
</dbReference>
<proteinExistence type="predicted"/>
<evidence type="ECO:0000259" key="2">
    <source>
        <dbReference type="PROSITE" id="PS50983"/>
    </source>
</evidence>
<name>A0A6C2UIA0_9BACT</name>
<dbReference type="InterPro" id="IPR002491">
    <property type="entry name" value="ABC_transptr_periplasmic_BD"/>
</dbReference>